<dbReference type="OrthoDB" id="5843479at2759"/>
<protein>
    <submittedName>
        <fullName evidence="2 4">Uncharacterized protein</fullName>
    </submittedName>
</protein>
<proteinExistence type="predicted"/>
<keyword evidence="1" id="KW-0175">Coiled coil</keyword>
<name>A0A1I7VS37_LOALO</name>
<reference evidence="4" key="2">
    <citation type="submission" date="2016-11" db="UniProtKB">
        <authorList>
            <consortium name="WormBaseParasite"/>
        </authorList>
    </citation>
    <scope>IDENTIFICATION</scope>
</reference>
<evidence type="ECO:0000313" key="3">
    <source>
        <dbReference type="Proteomes" id="UP000095285"/>
    </source>
</evidence>
<dbReference type="AlphaFoldDB" id="A0A1I7VS37"/>
<gene>
    <name evidence="2 4" type="ORF">LOAG_07659</name>
</gene>
<evidence type="ECO:0000256" key="1">
    <source>
        <dbReference type="SAM" id="Coils"/>
    </source>
</evidence>
<dbReference type="WBParaSite" id="EN70_5668">
    <property type="protein sequence ID" value="EN70_5668"/>
    <property type="gene ID" value="EN70_5668"/>
</dbReference>
<evidence type="ECO:0000313" key="2">
    <source>
        <dbReference type="EMBL" id="EFO20835.1"/>
    </source>
</evidence>
<reference evidence="2 3" key="1">
    <citation type="submission" date="2012-04" db="EMBL/GenBank/DDBJ databases">
        <title>The Genome Sequence of Loa loa.</title>
        <authorList>
            <consortium name="The Broad Institute Genome Sequencing Platform"/>
            <consortium name="Broad Institute Genome Sequencing Center for Infectious Disease"/>
            <person name="Nutman T.B."/>
            <person name="Fink D.L."/>
            <person name="Russ C."/>
            <person name="Young S."/>
            <person name="Zeng Q."/>
            <person name="Gargeya S."/>
            <person name="Alvarado L."/>
            <person name="Berlin A."/>
            <person name="Chapman S.B."/>
            <person name="Chen Z."/>
            <person name="Freedman E."/>
            <person name="Gellesch M."/>
            <person name="Goldberg J."/>
            <person name="Griggs A."/>
            <person name="Gujja S."/>
            <person name="Heilman E.R."/>
            <person name="Heiman D."/>
            <person name="Howarth C."/>
            <person name="Mehta T."/>
            <person name="Neiman D."/>
            <person name="Pearson M."/>
            <person name="Roberts A."/>
            <person name="Saif S."/>
            <person name="Shea T."/>
            <person name="Shenoy N."/>
            <person name="Sisk P."/>
            <person name="Stolte C."/>
            <person name="Sykes S."/>
            <person name="White J."/>
            <person name="Yandava C."/>
            <person name="Haas B."/>
            <person name="Henn M.R."/>
            <person name="Nusbaum C."/>
            <person name="Birren B."/>
        </authorList>
    </citation>
    <scope>NUCLEOTIDE SEQUENCE [LARGE SCALE GENOMIC DNA]</scope>
</reference>
<organism evidence="3 4">
    <name type="scientific">Loa loa</name>
    <name type="common">Eye worm</name>
    <name type="synonym">Filaria loa</name>
    <dbReference type="NCBI Taxonomy" id="7209"/>
    <lineage>
        <taxon>Eukaryota</taxon>
        <taxon>Metazoa</taxon>
        <taxon>Ecdysozoa</taxon>
        <taxon>Nematoda</taxon>
        <taxon>Chromadorea</taxon>
        <taxon>Rhabditida</taxon>
        <taxon>Spirurina</taxon>
        <taxon>Spiruromorpha</taxon>
        <taxon>Filarioidea</taxon>
        <taxon>Onchocercidae</taxon>
        <taxon>Loa</taxon>
    </lineage>
</organism>
<keyword evidence="3" id="KW-1185">Reference proteome</keyword>
<dbReference type="Proteomes" id="UP000095285">
    <property type="component" value="Unassembled WGS sequence"/>
</dbReference>
<dbReference type="OMA" id="MANMDEM"/>
<dbReference type="EMBL" id="JH712504">
    <property type="protein sequence ID" value="EFO20835.1"/>
    <property type="molecule type" value="Genomic_DNA"/>
</dbReference>
<dbReference type="RefSeq" id="XP_003143240.1">
    <property type="nucleotide sequence ID" value="XM_003143192.2"/>
</dbReference>
<sequence length="137" mass="15325">MPDSILVPHSSFTSSTSSASEIDYMQNIKTMLESSSSQISRNGNSQLQRLINNIDNPEKTKPMKAVSLGELNTVDLYFIIVAILERRIITCEEQNDALKKSLKKALRRIAKLEDLIGNTELPERSLQMLTHSKSSTS</sequence>
<dbReference type="KEGG" id="loa:LOAG_07659"/>
<accession>A0A1I7VS37</accession>
<dbReference type="GeneID" id="9945078"/>
<dbReference type="CTD" id="9945078"/>
<accession>A0A1S0TWY7</accession>
<dbReference type="InParanoid" id="A0A1I7VS37"/>
<evidence type="ECO:0000313" key="4">
    <source>
        <dbReference type="WBParaSite" id="EN70_5668"/>
    </source>
</evidence>
<feature type="coiled-coil region" evidence="1">
    <location>
        <begin position="81"/>
        <end position="115"/>
    </location>
</feature>